<dbReference type="InterPro" id="IPR036390">
    <property type="entry name" value="WH_DNA-bd_sf"/>
</dbReference>
<dbReference type="EMBL" id="VMHE01000020">
    <property type="protein sequence ID" value="TSJ62442.1"/>
    <property type="molecule type" value="Genomic_DNA"/>
</dbReference>
<dbReference type="SUPFAM" id="SSF51206">
    <property type="entry name" value="cAMP-binding domain-like"/>
    <property type="match status" value="1"/>
</dbReference>
<dbReference type="GO" id="GO:0003677">
    <property type="term" value="F:DNA binding"/>
    <property type="evidence" value="ECO:0007669"/>
    <property type="project" value="UniProtKB-KW"/>
</dbReference>
<keyword evidence="3" id="KW-0010">Activator</keyword>
<dbReference type="InterPro" id="IPR000595">
    <property type="entry name" value="cNMP-bd_dom"/>
</dbReference>
<dbReference type="GO" id="GO:0005829">
    <property type="term" value="C:cytosol"/>
    <property type="evidence" value="ECO:0007669"/>
    <property type="project" value="TreeGrafter"/>
</dbReference>
<dbReference type="PANTHER" id="PTHR24567:SF28">
    <property type="entry name" value="LISTERIOLYSIN REGULATORY PROTEIN"/>
    <property type="match status" value="1"/>
</dbReference>
<evidence type="ECO:0000256" key="4">
    <source>
        <dbReference type="ARBA" id="ARBA00023163"/>
    </source>
</evidence>
<sequence length="240" mass="27232">MKMTEEHTQEQGTGHTCHPSGSRKACVSQVPIFNHLGHEQMNEIMNVVRHVSFKKGEIIFGAGDWSDTLYIIHQGKVKIYRLAESGKEQILTVLYPGDFTGEYALFNESTHHDYAEAMEKTNICMIKKEDLQSFLTKYPTISLKMLTEFSKRLEESESQTTNFATERVETRIALYLADLANKSGSETIKLPMSRHDLASYLGTSPETISRRLADLEDRGLVKQLSRTNIEIIDMDGLLLI</sequence>
<evidence type="ECO:0000313" key="8">
    <source>
        <dbReference type="EMBL" id="TSJ62442.1"/>
    </source>
</evidence>
<keyword evidence="1" id="KW-0805">Transcription regulation</keyword>
<dbReference type="Pfam" id="PF13545">
    <property type="entry name" value="HTH_Crp_2"/>
    <property type="match status" value="1"/>
</dbReference>
<keyword evidence="9" id="KW-1185">Reference proteome</keyword>
<evidence type="ECO:0000256" key="5">
    <source>
        <dbReference type="SAM" id="MobiDB-lite"/>
    </source>
</evidence>
<dbReference type="PROSITE" id="PS51063">
    <property type="entry name" value="HTH_CRP_2"/>
    <property type="match status" value="1"/>
</dbReference>
<dbReference type="InterPro" id="IPR050397">
    <property type="entry name" value="Env_Response_Regulators"/>
</dbReference>
<dbReference type="InterPro" id="IPR012318">
    <property type="entry name" value="HTH_CRP"/>
</dbReference>
<dbReference type="SMART" id="SM00100">
    <property type="entry name" value="cNMP"/>
    <property type="match status" value="1"/>
</dbReference>
<organism evidence="8 9">
    <name type="scientific">Allobacillus salarius</name>
    <dbReference type="NCBI Taxonomy" id="1955272"/>
    <lineage>
        <taxon>Bacteria</taxon>
        <taxon>Bacillati</taxon>
        <taxon>Bacillota</taxon>
        <taxon>Bacilli</taxon>
        <taxon>Bacillales</taxon>
        <taxon>Bacillaceae</taxon>
        <taxon>Allobacillus</taxon>
    </lineage>
</organism>
<dbReference type="CDD" id="cd00092">
    <property type="entry name" value="HTH_CRP"/>
    <property type="match status" value="1"/>
</dbReference>
<protein>
    <submittedName>
        <fullName evidence="8">Crp/Fnr family transcriptional regulator</fullName>
    </submittedName>
</protein>
<dbReference type="InterPro" id="IPR036388">
    <property type="entry name" value="WH-like_DNA-bd_sf"/>
</dbReference>
<dbReference type="Proteomes" id="UP000316425">
    <property type="component" value="Unassembled WGS sequence"/>
</dbReference>
<dbReference type="InterPro" id="IPR019885">
    <property type="entry name" value="Tscrpt_reg_HTH_AsnC-type_CS"/>
</dbReference>
<dbReference type="PROSITE" id="PS00519">
    <property type="entry name" value="HTH_ASNC_1"/>
    <property type="match status" value="1"/>
</dbReference>
<comment type="caution">
    <text evidence="8">The sequence shown here is derived from an EMBL/GenBank/DDBJ whole genome shotgun (WGS) entry which is preliminary data.</text>
</comment>
<dbReference type="PANTHER" id="PTHR24567">
    <property type="entry name" value="CRP FAMILY TRANSCRIPTIONAL REGULATORY PROTEIN"/>
    <property type="match status" value="1"/>
</dbReference>
<accession>A0A556PDG7</accession>
<evidence type="ECO:0000256" key="1">
    <source>
        <dbReference type="ARBA" id="ARBA00023015"/>
    </source>
</evidence>
<dbReference type="AlphaFoldDB" id="A0A556PDG7"/>
<dbReference type="InterPro" id="IPR018335">
    <property type="entry name" value="Tscrpt_reg_HTH_Crp-type_CS"/>
</dbReference>
<name>A0A556PDG7_9BACI</name>
<evidence type="ECO:0000256" key="2">
    <source>
        <dbReference type="ARBA" id="ARBA00023125"/>
    </source>
</evidence>
<feature type="domain" description="HTH crp-type" evidence="7">
    <location>
        <begin position="166"/>
        <end position="235"/>
    </location>
</feature>
<dbReference type="CDD" id="cd00038">
    <property type="entry name" value="CAP_ED"/>
    <property type="match status" value="1"/>
</dbReference>
<keyword evidence="4" id="KW-0804">Transcription</keyword>
<dbReference type="PROSITE" id="PS00042">
    <property type="entry name" value="HTH_CRP_1"/>
    <property type="match status" value="1"/>
</dbReference>
<evidence type="ECO:0000259" key="7">
    <source>
        <dbReference type="PROSITE" id="PS51063"/>
    </source>
</evidence>
<dbReference type="Gene3D" id="1.10.10.10">
    <property type="entry name" value="Winged helix-like DNA-binding domain superfamily/Winged helix DNA-binding domain"/>
    <property type="match status" value="1"/>
</dbReference>
<gene>
    <name evidence="8" type="ORF">FPQ13_10175</name>
</gene>
<dbReference type="Gene3D" id="2.60.120.10">
    <property type="entry name" value="Jelly Rolls"/>
    <property type="match status" value="1"/>
</dbReference>
<dbReference type="PROSITE" id="PS50042">
    <property type="entry name" value="CNMP_BINDING_3"/>
    <property type="match status" value="1"/>
</dbReference>
<feature type="domain" description="Cyclic nucleotide-binding" evidence="6">
    <location>
        <begin position="32"/>
        <end position="152"/>
    </location>
</feature>
<dbReference type="SMART" id="SM00419">
    <property type="entry name" value="HTH_CRP"/>
    <property type="match status" value="1"/>
</dbReference>
<reference evidence="8 9" key="1">
    <citation type="submission" date="2019-07" db="EMBL/GenBank/DDBJ databases">
        <title>Allobacillus sp. nov. SKP isolated from shrimp paste of Euphausiacea.</title>
        <authorList>
            <person name="Kanchanasin P."/>
            <person name="Tanasupawat S."/>
            <person name="Shi W."/>
            <person name="Wu L."/>
            <person name="Ma J."/>
        </authorList>
    </citation>
    <scope>NUCLEOTIDE SEQUENCE [LARGE SCALE GENOMIC DNA]</scope>
    <source>
        <strain evidence="8 9">SKP4-8</strain>
    </source>
</reference>
<proteinExistence type="predicted"/>
<evidence type="ECO:0000259" key="6">
    <source>
        <dbReference type="PROSITE" id="PS50042"/>
    </source>
</evidence>
<dbReference type="InterPro" id="IPR014710">
    <property type="entry name" value="RmlC-like_jellyroll"/>
</dbReference>
<feature type="region of interest" description="Disordered" evidence="5">
    <location>
        <begin position="1"/>
        <end position="22"/>
    </location>
</feature>
<evidence type="ECO:0000313" key="9">
    <source>
        <dbReference type="Proteomes" id="UP000316425"/>
    </source>
</evidence>
<dbReference type="Pfam" id="PF00027">
    <property type="entry name" value="cNMP_binding"/>
    <property type="match status" value="1"/>
</dbReference>
<dbReference type="OrthoDB" id="9798104at2"/>
<dbReference type="PRINTS" id="PR00034">
    <property type="entry name" value="HTHCRP"/>
</dbReference>
<dbReference type="InterPro" id="IPR018490">
    <property type="entry name" value="cNMP-bd_dom_sf"/>
</dbReference>
<evidence type="ECO:0000256" key="3">
    <source>
        <dbReference type="ARBA" id="ARBA00023159"/>
    </source>
</evidence>
<dbReference type="GO" id="GO:0003700">
    <property type="term" value="F:DNA-binding transcription factor activity"/>
    <property type="evidence" value="ECO:0007669"/>
    <property type="project" value="InterPro"/>
</dbReference>
<keyword evidence="2" id="KW-0238">DNA-binding</keyword>
<dbReference type="SUPFAM" id="SSF46785">
    <property type="entry name" value="Winged helix' DNA-binding domain"/>
    <property type="match status" value="1"/>
</dbReference>